<keyword evidence="3" id="KW-0238">DNA-binding</keyword>
<evidence type="ECO:0000259" key="5">
    <source>
        <dbReference type="PROSITE" id="PS50931"/>
    </source>
</evidence>
<dbReference type="Pfam" id="PF03466">
    <property type="entry name" value="LysR_substrate"/>
    <property type="match status" value="1"/>
</dbReference>
<keyword evidence="2" id="KW-0805">Transcription regulation</keyword>
<dbReference type="GO" id="GO:0005829">
    <property type="term" value="C:cytosol"/>
    <property type="evidence" value="ECO:0007669"/>
    <property type="project" value="TreeGrafter"/>
</dbReference>
<proteinExistence type="inferred from homology"/>
<dbReference type="InterPro" id="IPR036390">
    <property type="entry name" value="WH_DNA-bd_sf"/>
</dbReference>
<dbReference type="PROSITE" id="PS50931">
    <property type="entry name" value="HTH_LYSR"/>
    <property type="match status" value="1"/>
</dbReference>
<reference evidence="6" key="1">
    <citation type="submission" date="2021-08" db="EMBL/GenBank/DDBJ databases">
        <title>Hoeflea bacterium WL0058 sp. nov., isolated from the sediment.</title>
        <authorList>
            <person name="Wang L."/>
            <person name="Zhang D."/>
        </authorList>
    </citation>
    <scope>NUCLEOTIDE SEQUENCE</scope>
    <source>
        <strain evidence="6">WL0058</strain>
    </source>
</reference>
<dbReference type="EMBL" id="JAICBX010000003">
    <property type="protein sequence ID" value="MBW8638685.1"/>
    <property type="molecule type" value="Genomic_DNA"/>
</dbReference>
<dbReference type="InterPro" id="IPR050950">
    <property type="entry name" value="HTH-type_LysR_regulators"/>
</dbReference>
<dbReference type="PRINTS" id="PR00039">
    <property type="entry name" value="HTHLYSR"/>
</dbReference>
<evidence type="ECO:0000313" key="7">
    <source>
        <dbReference type="Proteomes" id="UP001196509"/>
    </source>
</evidence>
<dbReference type="PANTHER" id="PTHR30419:SF8">
    <property type="entry name" value="NITROGEN ASSIMILATION TRANSCRIPTIONAL ACTIVATOR-RELATED"/>
    <property type="match status" value="1"/>
</dbReference>
<evidence type="ECO:0000256" key="3">
    <source>
        <dbReference type="ARBA" id="ARBA00023125"/>
    </source>
</evidence>
<protein>
    <submittedName>
        <fullName evidence="6">LysR family transcriptional regulator</fullName>
    </submittedName>
</protein>
<evidence type="ECO:0000313" key="6">
    <source>
        <dbReference type="EMBL" id="MBW8638685.1"/>
    </source>
</evidence>
<dbReference type="AlphaFoldDB" id="A0AAE2ZPX4"/>
<dbReference type="Gene3D" id="1.10.10.10">
    <property type="entry name" value="Winged helix-like DNA-binding domain superfamily/Winged helix DNA-binding domain"/>
    <property type="match status" value="1"/>
</dbReference>
<dbReference type="InterPro" id="IPR005119">
    <property type="entry name" value="LysR_subst-bd"/>
</dbReference>
<keyword evidence="7" id="KW-1185">Reference proteome</keyword>
<name>A0AAE2ZPX4_9HYPH</name>
<gene>
    <name evidence="6" type="ORF">K1W69_15925</name>
</gene>
<dbReference type="PANTHER" id="PTHR30419">
    <property type="entry name" value="HTH-TYPE TRANSCRIPTIONAL REGULATOR YBHD"/>
    <property type="match status" value="1"/>
</dbReference>
<dbReference type="FunFam" id="1.10.10.10:FF:000001">
    <property type="entry name" value="LysR family transcriptional regulator"/>
    <property type="match status" value="1"/>
</dbReference>
<organism evidence="6 7">
    <name type="scientific">Flavimaribacter sediminis</name>
    <dbReference type="NCBI Taxonomy" id="2865987"/>
    <lineage>
        <taxon>Bacteria</taxon>
        <taxon>Pseudomonadati</taxon>
        <taxon>Pseudomonadota</taxon>
        <taxon>Alphaproteobacteria</taxon>
        <taxon>Hyphomicrobiales</taxon>
        <taxon>Rhizobiaceae</taxon>
        <taxon>Flavimaribacter</taxon>
    </lineage>
</organism>
<dbReference type="GO" id="GO:0003700">
    <property type="term" value="F:DNA-binding transcription factor activity"/>
    <property type="evidence" value="ECO:0007669"/>
    <property type="project" value="InterPro"/>
</dbReference>
<dbReference type="SUPFAM" id="SSF46785">
    <property type="entry name" value="Winged helix' DNA-binding domain"/>
    <property type="match status" value="1"/>
</dbReference>
<dbReference type="Pfam" id="PF00126">
    <property type="entry name" value="HTH_1"/>
    <property type="match status" value="1"/>
</dbReference>
<dbReference type="InterPro" id="IPR000847">
    <property type="entry name" value="LysR_HTH_N"/>
</dbReference>
<feature type="domain" description="HTH lysR-type" evidence="5">
    <location>
        <begin position="6"/>
        <end position="63"/>
    </location>
</feature>
<sequence length="312" mass="34968">MAFEVPNLTLLRHFVAVAEDKGITRASKRLRISQPALSKNIRKLEVMLGTRLFERHASGTELTEAGRRFFNHAQTIGLEYEHALQEIQNAISDQESTIRLGTGPVWTSTVVPAALPRFHRRYPRHRVMIQTGSVDRMIEDLRLGRIDVFAGALIRQNQFPGYVRKSLTKARMAIMCSPDHPLARVEGPIDPGRIVEYPFVSFVATTDIMEILSGFLKSMEAPPPRNMIETSSIYACVELVRSGGYLFFESEMIARSPIGSGLKVLDLPQTVHEFDMGFVYRKGLDRLPPINGVLTAMKDVLDEHTAIPTPLA</sequence>
<accession>A0AAE2ZPX4</accession>
<dbReference type="RefSeq" id="WP_220229421.1">
    <property type="nucleotide sequence ID" value="NZ_JAICBX010000003.1"/>
</dbReference>
<dbReference type="Proteomes" id="UP001196509">
    <property type="component" value="Unassembled WGS sequence"/>
</dbReference>
<dbReference type="CDD" id="cd05466">
    <property type="entry name" value="PBP2_LTTR_substrate"/>
    <property type="match status" value="1"/>
</dbReference>
<evidence type="ECO:0000256" key="1">
    <source>
        <dbReference type="ARBA" id="ARBA00009437"/>
    </source>
</evidence>
<comment type="caution">
    <text evidence="6">The sequence shown here is derived from an EMBL/GenBank/DDBJ whole genome shotgun (WGS) entry which is preliminary data.</text>
</comment>
<comment type="similarity">
    <text evidence="1">Belongs to the LysR transcriptional regulatory family.</text>
</comment>
<dbReference type="Gene3D" id="3.40.190.290">
    <property type="match status" value="1"/>
</dbReference>
<evidence type="ECO:0000256" key="4">
    <source>
        <dbReference type="ARBA" id="ARBA00023163"/>
    </source>
</evidence>
<dbReference type="SUPFAM" id="SSF53850">
    <property type="entry name" value="Periplasmic binding protein-like II"/>
    <property type="match status" value="1"/>
</dbReference>
<evidence type="ECO:0000256" key="2">
    <source>
        <dbReference type="ARBA" id="ARBA00023015"/>
    </source>
</evidence>
<dbReference type="GO" id="GO:0003677">
    <property type="term" value="F:DNA binding"/>
    <property type="evidence" value="ECO:0007669"/>
    <property type="project" value="UniProtKB-KW"/>
</dbReference>
<dbReference type="InterPro" id="IPR036388">
    <property type="entry name" value="WH-like_DNA-bd_sf"/>
</dbReference>
<keyword evidence="4" id="KW-0804">Transcription</keyword>